<dbReference type="InterPro" id="IPR029063">
    <property type="entry name" value="SAM-dependent_MTases_sf"/>
</dbReference>
<keyword evidence="2" id="KW-1185">Reference proteome</keyword>
<dbReference type="AlphaFoldDB" id="A0A395J6V5"/>
<comment type="caution">
    <text evidence="1">The sequence shown here is derived from an EMBL/GenBank/DDBJ whole genome shotgun (WGS) entry which is preliminary data.</text>
</comment>
<gene>
    <name evidence="1" type="ORF">DID88_008935</name>
</gene>
<dbReference type="EMBL" id="QKRW01000002">
    <property type="protein sequence ID" value="RAL68232.1"/>
    <property type="molecule type" value="Genomic_DNA"/>
</dbReference>
<sequence length="86" mass="9418">MGPDSAILIDDMVISETGAHWHATQIDVVMMTVLASTERTEEQWHALLASAVLKQRKLSSTPFPSEIASLRQFLSDCGAIEIYGSI</sequence>
<protein>
    <recommendedName>
        <fullName evidence="3">O-methyltransferase domain-containing protein</fullName>
    </recommendedName>
</protein>
<name>A0A395J6V5_9HELO</name>
<dbReference type="OrthoDB" id="3340390at2759"/>
<proteinExistence type="predicted"/>
<reference evidence="1 2" key="1">
    <citation type="submission" date="2018-06" db="EMBL/GenBank/DDBJ databases">
        <title>Genome Sequence of the Brown Rot Fungal Pathogen Monilinia fructigena.</title>
        <authorList>
            <person name="Landi L."/>
            <person name="De Miccolis Angelini R.M."/>
            <person name="Pollastro S."/>
            <person name="Abate D."/>
            <person name="Faretra F."/>
            <person name="Romanazzi G."/>
        </authorList>
    </citation>
    <scope>NUCLEOTIDE SEQUENCE [LARGE SCALE GENOMIC DNA]</scope>
    <source>
        <strain evidence="1 2">Mfrg269</strain>
    </source>
</reference>
<dbReference type="Proteomes" id="UP000249056">
    <property type="component" value="Unassembled WGS sequence"/>
</dbReference>
<evidence type="ECO:0000313" key="2">
    <source>
        <dbReference type="Proteomes" id="UP000249056"/>
    </source>
</evidence>
<accession>A0A395J6V5</accession>
<organism evidence="1 2">
    <name type="scientific">Monilinia fructigena</name>
    <dbReference type="NCBI Taxonomy" id="38457"/>
    <lineage>
        <taxon>Eukaryota</taxon>
        <taxon>Fungi</taxon>
        <taxon>Dikarya</taxon>
        <taxon>Ascomycota</taxon>
        <taxon>Pezizomycotina</taxon>
        <taxon>Leotiomycetes</taxon>
        <taxon>Helotiales</taxon>
        <taxon>Sclerotiniaceae</taxon>
        <taxon>Monilinia</taxon>
    </lineage>
</organism>
<evidence type="ECO:0000313" key="1">
    <source>
        <dbReference type="EMBL" id="RAL68232.1"/>
    </source>
</evidence>
<evidence type="ECO:0008006" key="3">
    <source>
        <dbReference type="Google" id="ProtNLM"/>
    </source>
</evidence>
<dbReference type="Gene3D" id="3.40.50.150">
    <property type="entry name" value="Vaccinia Virus protein VP39"/>
    <property type="match status" value="1"/>
</dbReference>